<reference evidence="1" key="1">
    <citation type="submission" date="2020-06" db="EMBL/GenBank/DDBJ databases">
        <title>Unique genomic features of the anaerobic methanotrophic archaea.</title>
        <authorList>
            <person name="Chadwick G.L."/>
            <person name="Skennerton C.T."/>
            <person name="Laso-Perez R."/>
            <person name="Leu A.O."/>
            <person name="Speth D.R."/>
            <person name="Yu H."/>
            <person name="Morgan-Lang C."/>
            <person name="Hatzenpichler R."/>
            <person name="Goudeau D."/>
            <person name="Malmstrom R."/>
            <person name="Brazelton W.J."/>
            <person name="Woyke T."/>
            <person name="Hallam S.J."/>
            <person name="Tyson G.W."/>
            <person name="Wegener G."/>
            <person name="Boetius A."/>
            <person name="Orphan V."/>
        </authorList>
    </citation>
    <scope>NUCLEOTIDE SEQUENCE</scope>
</reference>
<name>A0A7G9ZAH8_9EURY</name>
<dbReference type="EMBL" id="MT631684">
    <property type="protein sequence ID" value="QNO57262.1"/>
    <property type="molecule type" value="Genomic_DNA"/>
</dbReference>
<accession>A0A7G9ZAH8</accession>
<organism evidence="1">
    <name type="scientific">Candidatus Methanophaga sp. ANME-1 ERB7</name>
    <dbReference type="NCBI Taxonomy" id="2759913"/>
    <lineage>
        <taxon>Archaea</taxon>
        <taxon>Methanobacteriati</taxon>
        <taxon>Methanobacteriota</taxon>
        <taxon>Stenosarchaea group</taxon>
        <taxon>Methanomicrobia</taxon>
        <taxon>Candidatus Methanophagales</taxon>
        <taxon>Candidatus Methanophagaceae</taxon>
        <taxon>Candidatus Methanophaga</taxon>
    </lineage>
</organism>
<protein>
    <submittedName>
        <fullName evidence="1">Uncharacterized protein</fullName>
    </submittedName>
</protein>
<evidence type="ECO:0000313" key="1">
    <source>
        <dbReference type="EMBL" id="QNO57262.1"/>
    </source>
</evidence>
<gene>
    <name evidence="1" type="ORF">HCLJFGEB_00006</name>
</gene>
<sequence>MGKWAYQEELNNTFFLKPFCFAKAFTKLLRKVLSKTLRKNSLRRKLVLKEKIKNER</sequence>
<dbReference type="AlphaFoldDB" id="A0A7G9ZAH8"/>
<proteinExistence type="predicted"/>